<sequence>MPTPATVLLHRLLARARLRHLQVLVAVAELGSLRRAAQAVGLTQPAVTHVVADLESLLGAPLFERHARGVTPTAIALELLPVARRALAAIAEGSEAVAARLAQADGVIRLASTVSGLSGLLDRLLPAFSAAEPGVQVLLGQAEADQFNGLVARGEVDAVACRRPAVLPSGWVFEPLLDDEMVVVCGPAHPLARRKAVRVNALADETWLVAPADSLARRALDALAAERGWQPRLSPVVTRALPMTWALLQQQRVVAMVPLAVVRQLCDARQLVALPLDQRWPIDALGLLLPPEGPGDGRNPAVARLLAFAARQRGAGAPRGLTSRSPAT</sequence>
<evidence type="ECO:0000259" key="5">
    <source>
        <dbReference type="PROSITE" id="PS50931"/>
    </source>
</evidence>
<evidence type="ECO:0000313" key="6">
    <source>
        <dbReference type="EMBL" id="MEK8051027.1"/>
    </source>
</evidence>
<dbReference type="InterPro" id="IPR000847">
    <property type="entry name" value="LysR_HTH_N"/>
</dbReference>
<evidence type="ECO:0000256" key="3">
    <source>
        <dbReference type="ARBA" id="ARBA00023125"/>
    </source>
</evidence>
<dbReference type="Pfam" id="PF00126">
    <property type="entry name" value="HTH_1"/>
    <property type="match status" value="1"/>
</dbReference>
<evidence type="ECO:0000256" key="1">
    <source>
        <dbReference type="ARBA" id="ARBA00009437"/>
    </source>
</evidence>
<dbReference type="PANTHER" id="PTHR30419">
    <property type="entry name" value="HTH-TYPE TRANSCRIPTIONAL REGULATOR YBHD"/>
    <property type="match status" value="1"/>
</dbReference>
<keyword evidence="7" id="KW-1185">Reference proteome</keyword>
<dbReference type="InterPro" id="IPR050950">
    <property type="entry name" value="HTH-type_LysR_regulators"/>
</dbReference>
<dbReference type="PRINTS" id="PR00039">
    <property type="entry name" value="HTHLYSR"/>
</dbReference>
<evidence type="ECO:0000256" key="4">
    <source>
        <dbReference type="ARBA" id="ARBA00023163"/>
    </source>
</evidence>
<organism evidence="6 7">
    <name type="scientific">Pseudaquabacterium inlustre</name>
    <dbReference type="NCBI Taxonomy" id="2984192"/>
    <lineage>
        <taxon>Bacteria</taxon>
        <taxon>Pseudomonadati</taxon>
        <taxon>Pseudomonadota</taxon>
        <taxon>Betaproteobacteria</taxon>
        <taxon>Burkholderiales</taxon>
        <taxon>Sphaerotilaceae</taxon>
        <taxon>Pseudaquabacterium</taxon>
    </lineage>
</organism>
<dbReference type="RefSeq" id="WP_341410719.1">
    <property type="nucleotide sequence ID" value="NZ_JBBUTH010000007.1"/>
</dbReference>
<reference evidence="6 7" key="1">
    <citation type="submission" date="2024-04" db="EMBL/GenBank/DDBJ databases">
        <title>Novel species of the genus Ideonella isolated from streams.</title>
        <authorList>
            <person name="Lu H."/>
        </authorList>
    </citation>
    <scope>NUCLEOTIDE SEQUENCE [LARGE SCALE GENOMIC DNA]</scope>
    <source>
        <strain evidence="6 7">DXS22W</strain>
    </source>
</reference>
<feature type="domain" description="HTH lysR-type" evidence="5">
    <location>
        <begin position="18"/>
        <end position="73"/>
    </location>
</feature>
<dbReference type="PANTHER" id="PTHR30419:SF8">
    <property type="entry name" value="NITROGEN ASSIMILATION TRANSCRIPTIONAL ACTIVATOR-RELATED"/>
    <property type="match status" value="1"/>
</dbReference>
<dbReference type="Gene3D" id="3.40.190.290">
    <property type="match status" value="1"/>
</dbReference>
<protein>
    <submittedName>
        <fullName evidence="6">LysR family transcriptional regulator</fullName>
    </submittedName>
</protein>
<dbReference type="CDD" id="cd05466">
    <property type="entry name" value="PBP2_LTTR_substrate"/>
    <property type="match status" value="1"/>
</dbReference>
<dbReference type="SUPFAM" id="SSF46785">
    <property type="entry name" value="Winged helix' DNA-binding domain"/>
    <property type="match status" value="1"/>
</dbReference>
<accession>A0ABU9CGP3</accession>
<keyword evidence="2" id="KW-0805">Transcription regulation</keyword>
<dbReference type="Pfam" id="PF03466">
    <property type="entry name" value="LysR_substrate"/>
    <property type="match status" value="1"/>
</dbReference>
<comment type="similarity">
    <text evidence="1">Belongs to the LysR transcriptional regulatory family.</text>
</comment>
<evidence type="ECO:0000313" key="7">
    <source>
        <dbReference type="Proteomes" id="UP001365405"/>
    </source>
</evidence>
<dbReference type="Proteomes" id="UP001365405">
    <property type="component" value="Unassembled WGS sequence"/>
</dbReference>
<dbReference type="Gene3D" id="1.10.10.10">
    <property type="entry name" value="Winged helix-like DNA-binding domain superfamily/Winged helix DNA-binding domain"/>
    <property type="match status" value="1"/>
</dbReference>
<gene>
    <name evidence="6" type="ORF">AACH10_12325</name>
</gene>
<evidence type="ECO:0000256" key="2">
    <source>
        <dbReference type="ARBA" id="ARBA00023015"/>
    </source>
</evidence>
<name>A0ABU9CGP3_9BURK</name>
<dbReference type="SUPFAM" id="SSF53850">
    <property type="entry name" value="Periplasmic binding protein-like II"/>
    <property type="match status" value="1"/>
</dbReference>
<dbReference type="EMBL" id="JBBUTH010000007">
    <property type="protein sequence ID" value="MEK8051027.1"/>
    <property type="molecule type" value="Genomic_DNA"/>
</dbReference>
<dbReference type="InterPro" id="IPR036388">
    <property type="entry name" value="WH-like_DNA-bd_sf"/>
</dbReference>
<keyword evidence="4" id="KW-0804">Transcription</keyword>
<dbReference type="InterPro" id="IPR005119">
    <property type="entry name" value="LysR_subst-bd"/>
</dbReference>
<dbReference type="InterPro" id="IPR036390">
    <property type="entry name" value="WH_DNA-bd_sf"/>
</dbReference>
<proteinExistence type="inferred from homology"/>
<dbReference type="PROSITE" id="PS50931">
    <property type="entry name" value="HTH_LYSR"/>
    <property type="match status" value="1"/>
</dbReference>
<keyword evidence="3" id="KW-0238">DNA-binding</keyword>
<comment type="caution">
    <text evidence="6">The sequence shown here is derived from an EMBL/GenBank/DDBJ whole genome shotgun (WGS) entry which is preliminary data.</text>
</comment>